<dbReference type="InterPro" id="IPR032823">
    <property type="entry name" value="BCA_ABC_TP_C"/>
</dbReference>
<dbReference type="EMBL" id="CP030050">
    <property type="protein sequence ID" value="QOZ73743.1"/>
    <property type="molecule type" value="Genomic_DNA"/>
</dbReference>
<gene>
    <name evidence="6" type="ORF">WN72_35215</name>
</gene>
<feature type="domain" description="ABC transporter" evidence="5">
    <location>
        <begin position="2"/>
        <end position="230"/>
    </location>
</feature>
<sequence length="232" mass="25450">MLAIEKLSVSYGSVRALTDVDLDIRGDGLLHGIIGPNGAGKSTLLDAICGRRRPTSGRVRYCGEDITRRSISWRRRQGMARSFQRTSIFQDLTVHEQLQLVAQHLGDDRVDDVVEVMDLGGYLDQKAGRIAYGVQRRVDVALALIGRPRLLLMDEPGAGLSATETLRLFEHVRDLVRERRIAAVVVEHDVDAVFACCGMVTVLDLGRHLATGTPEAIRADHRVIAAYLGTAA</sequence>
<dbReference type="Pfam" id="PF00005">
    <property type="entry name" value="ABC_tran"/>
    <property type="match status" value="1"/>
</dbReference>
<accession>A0AAE7P1B0</accession>
<dbReference type="RefSeq" id="WP_092216162.1">
    <property type="nucleotide sequence ID" value="NZ_CP030050.1"/>
</dbReference>
<dbReference type="AlphaFoldDB" id="A0AAE7P1B0"/>
<evidence type="ECO:0000256" key="2">
    <source>
        <dbReference type="ARBA" id="ARBA00022741"/>
    </source>
</evidence>
<dbReference type="GO" id="GO:0005304">
    <property type="term" value="F:L-valine transmembrane transporter activity"/>
    <property type="evidence" value="ECO:0007669"/>
    <property type="project" value="TreeGrafter"/>
</dbReference>
<dbReference type="PROSITE" id="PS50893">
    <property type="entry name" value="ABC_TRANSPORTER_2"/>
    <property type="match status" value="1"/>
</dbReference>
<evidence type="ECO:0000256" key="1">
    <source>
        <dbReference type="ARBA" id="ARBA00022448"/>
    </source>
</evidence>
<keyword evidence="2" id="KW-0547">Nucleotide-binding</keyword>
<dbReference type="GO" id="GO:0042941">
    <property type="term" value="P:D-alanine transmembrane transport"/>
    <property type="evidence" value="ECO:0007669"/>
    <property type="project" value="TreeGrafter"/>
</dbReference>
<protein>
    <submittedName>
        <fullName evidence="6">ATP-binding cassette domain-containing protein</fullName>
    </submittedName>
</protein>
<dbReference type="GO" id="GO:1903805">
    <property type="term" value="P:L-valine import across plasma membrane"/>
    <property type="evidence" value="ECO:0007669"/>
    <property type="project" value="TreeGrafter"/>
</dbReference>
<dbReference type="GO" id="GO:0015188">
    <property type="term" value="F:L-isoleucine transmembrane transporter activity"/>
    <property type="evidence" value="ECO:0007669"/>
    <property type="project" value="TreeGrafter"/>
</dbReference>
<dbReference type="Pfam" id="PF12399">
    <property type="entry name" value="BCA_ABC_TP_C"/>
    <property type="match status" value="1"/>
</dbReference>
<dbReference type="SMART" id="SM00382">
    <property type="entry name" value="AAA"/>
    <property type="match status" value="1"/>
</dbReference>
<dbReference type="Proteomes" id="UP000594015">
    <property type="component" value="Chromosome"/>
</dbReference>
<dbReference type="KEGG" id="barh:WN72_35215"/>
<dbReference type="SUPFAM" id="SSF52540">
    <property type="entry name" value="P-loop containing nucleoside triphosphate hydrolases"/>
    <property type="match status" value="1"/>
</dbReference>
<dbReference type="PANTHER" id="PTHR45772">
    <property type="entry name" value="CONSERVED COMPONENT OF ABC TRANSPORTER FOR NATURAL AMINO ACIDS-RELATED"/>
    <property type="match status" value="1"/>
</dbReference>
<dbReference type="GO" id="GO:0005524">
    <property type="term" value="F:ATP binding"/>
    <property type="evidence" value="ECO:0007669"/>
    <property type="project" value="UniProtKB-KW"/>
</dbReference>
<reference evidence="6 7" key="1">
    <citation type="submission" date="2018-06" db="EMBL/GenBank/DDBJ databases">
        <title>Comparative genomics of Bradyrhizobium nodulating Arachidis hypogaea.</title>
        <authorList>
            <person name="Li Y."/>
        </authorList>
    </citation>
    <scope>NUCLEOTIDE SEQUENCE [LARGE SCALE GENOMIC DNA]</scope>
    <source>
        <strain evidence="6 7">CCBAU 051107</strain>
    </source>
</reference>
<dbReference type="GO" id="GO:0015808">
    <property type="term" value="P:L-alanine transport"/>
    <property type="evidence" value="ECO:0007669"/>
    <property type="project" value="TreeGrafter"/>
</dbReference>
<evidence type="ECO:0000313" key="6">
    <source>
        <dbReference type="EMBL" id="QOZ73743.1"/>
    </source>
</evidence>
<dbReference type="InterPro" id="IPR027417">
    <property type="entry name" value="P-loop_NTPase"/>
</dbReference>
<dbReference type="PANTHER" id="PTHR45772:SF7">
    <property type="entry name" value="AMINO ACID ABC TRANSPORTER ATP-BINDING PROTEIN"/>
    <property type="match status" value="1"/>
</dbReference>
<keyword evidence="3 6" id="KW-0067">ATP-binding</keyword>
<dbReference type="GO" id="GO:0005886">
    <property type="term" value="C:plasma membrane"/>
    <property type="evidence" value="ECO:0007669"/>
    <property type="project" value="TreeGrafter"/>
</dbReference>
<evidence type="ECO:0000256" key="4">
    <source>
        <dbReference type="ARBA" id="ARBA00024722"/>
    </source>
</evidence>
<dbReference type="GO" id="GO:0016887">
    <property type="term" value="F:ATP hydrolysis activity"/>
    <property type="evidence" value="ECO:0007669"/>
    <property type="project" value="InterPro"/>
</dbReference>
<evidence type="ECO:0000256" key="3">
    <source>
        <dbReference type="ARBA" id="ARBA00022840"/>
    </source>
</evidence>
<keyword evidence="1" id="KW-0813">Transport</keyword>
<dbReference type="InterPro" id="IPR051120">
    <property type="entry name" value="ABC_AA/LPS_Transport"/>
</dbReference>
<name>A0AAE7P1B0_9BRAD</name>
<organism evidence="6 7">
    <name type="scientific">Bradyrhizobium arachidis</name>
    <dbReference type="NCBI Taxonomy" id="858423"/>
    <lineage>
        <taxon>Bacteria</taxon>
        <taxon>Pseudomonadati</taxon>
        <taxon>Pseudomonadota</taxon>
        <taxon>Alphaproteobacteria</taxon>
        <taxon>Hyphomicrobiales</taxon>
        <taxon>Nitrobacteraceae</taxon>
        <taxon>Bradyrhizobium</taxon>
    </lineage>
</organism>
<comment type="function">
    <text evidence="4">Involved in beta-(1--&gt;2)glucan export. Transmembrane domains (TMD) form a pore in the inner membrane and the ATP-binding domain (NBD) is responsible for energy generation.</text>
</comment>
<dbReference type="InterPro" id="IPR003593">
    <property type="entry name" value="AAA+_ATPase"/>
</dbReference>
<proteinExistence type="predicted"/>
<dbReference type="GO" id="GO:1903806">
    <property type="term" value="P:L-isoleucine import across plasma membrane"/>
    <property type="evidence" value="ECO:0007669"/>
    <property type="project" value="TreeGrafter"/>
</dbReference>
<dbReference type="Gene3D" id="3.40.50.300">
    <property type="entry name" value="P-loop containing nucleotide triphosphate hydrolases"/>
    <property type="match status" value="1"/>
</dbReference>
<evidence type="ECO:0000313" key="7">
    <source>
        <dbReference type="Proteomes" id="UP000594015"/>
    </source>
</evidence>
<evidence type="ECO:0000259" key="5">
    <source>
        <dbReference type="PROSITE" id="PS50893"/>
    </source>
</evidence>
<dbReference type="InterPro" id="IPR003439">
    <property type="entry name" value="ABC_transporter-like_ATP-bd"/>
</dbReference>
<dbReference type="GO" id="GO:0015192">
    <property type="term" value="F:L-phenylalanine transmembrane transporter activity"/>
    <property type="evidence" value="ECO:0007669"/>
    <property type="project" value="TreeGrafter"/>
</dbReference>